<keyword evidence="5" id="KW-0472">Membrane</keyword>
<dbReference type="Gene3D" id="1.10.357.10">
    <property type="entry name" value="Tetracycline Repressor, domain 2"/>
    <property type="match status" value="1"/>
</dbReference>
<evidence type="ECO:0000313" key="8">
    <source>
        <dbReference type="Proteomes" id="UP000550401"/>
    </source>
</evidence>
<dbReference type="Pfam" id="PF00440">
    <property type="entry name" value="TetR_N"/>
    <property type="match status" value="1"/>
</dbReference>
<accession>A0A839F625</accession>
<comment type="caution">
    <text evidence="7">The sequence shown here is derived from an EMBL/GenBank/DDBJ whole genome shotgun (WGS) entry which is preliminary data.</text>
</comment>
<proteinExistence type="predicted"/>
<keyword evidence="1" id="KW-0805">Transcription regulation</keyword>
<dbReference type="InterPro" id="IPR001647">
    <property type="entry name" value="HTH_TetR"/>
</dbReference>
<dbReference type="InterPro" id="IPR050109">
    <property type="entry name" value="HTH-type_TetR-like_transc_reg"/>
</dbReference>
<keyword evidence="3" id="KW-0804">Transcription</keyword>
<evidence type="ECO:0000313" key="7">
    <source>
        <dbReference type="EMBL" id="MBA8887621.1"/>
    </source>
</evidence>
<evidence type="ECO:0000256" key="2">
    <source>
        <dbReference type="ARBA" id="ARBA00023125"/>
    </source>
</evidence>
<name>A0A839F625_9GAMM</name>
<evidence type="ECO:0000256" key="5">
    <source>
        <dbReference type="SAM" id="Phobius"/>
    </source>
</evidence>
<dbReference type="PROSITE" id="PS50977">
    <property type="entry name" value="HTH_TETR_2"/>
    <property type="match status" value="1"/>
</dbReference>
<dbReference type="GO" id="GO:0000976">
    <property type="term" value="F:transcription cis-regulatory region binding"/>
    <property type="evidence" value="ECO:0007669"/>
    <property type="project" value="TreeGrafter"/>
</dbReference>
<organism evidence="7 8">
    <name type="scientific">Dokdonella fugitiva</name>
    <dbReference type="NCBI Taxonomy" id="328517"/>
    <lineage>
        <taxon>Bacteria</taxon>
        <taxon>Pseudomonadati</taxon>
        <taxon>Pseudomonadota</taxon>
        <taxon>Gammaproteobacteria</taxon>
        <taxon>Lysobacterales</taxon>
        <taxon>Rhodanobacteraceae</taxon>
        <taxon>Dokdonella</taxon>
    </lineage>
</organism>
<evidence type="ECO:0000259" key="6">
    <source>
        <dbReference type="PROSITE" id="PS50977"/>
    </source>
</evidence>
<evidence type="ECO:0000256" key="4">
    <source>
        <dbReference type="PROSITE-ProRule" id="PRU00335"/>
    </source>
</evidence>
<dbReference type="GO" id="GO:0003700">
    <property type="term" value="F:DNA-binding transcription factor activity"/>
    <property type="evidence" value="ECO:0007669"/>
    <property type="project" value="TreeGrafter"/>
</dbReference>
<keyword evidence="5" id="KW-1133">Transmembrane helix</keyword>
<reference evidence="7 8" key="1">
    <citation type="submission" date="2020-07" db="EMBL/GenBank/DDBJ databases">
        <title>Genomic Encyclopedia of Type Strains, Phase IV (KMG-V): Genome sequencing to study the core and pangenomes of soil and plant-associated prokaryotes.</title>
        <authorList>
            <person name="Whitman W."/>
        </authorList>
    </citation>
    <scope>NUCLEOTIDE SEQUENCE [LARGE SCALE GENOMIC DNA]</scope>
    <source>
        <strain evidence="7 8">RH2WT43</strain>
    </source>
</reference>
<dbReference type="EMBL" id="JACGXL010000002">
    <property type="protein sequence ID" value="MBA8887621.1"/>
    <property type="molecule type" value="Genomic_DNA"/>
</dbReference>
<keyword evidence="2 4" id="KW-0238">DNA-binding</keyword>
<feature type="DNA-binding region" description="H-T-H motif" evidence="4">
    <location>
        <begin position="34"/>
        <end position="53"/>
    </location>
</feature>
<dbReference type="Proteomes" id="UP000550401">
    <property type="component" value="Unassembled WGS sequence"/>
</dbReference>
<dbReference type="SUPFAM" id="SSF46689">
    <property type="entry name" value="Homeodomain-like"/>
    <property type="match status" value="1"/>
</dbReference>
<dbReference type="InterPro" id="IPR009057">
    <property type="entry name" value="Homeodomain-like_sf"/>
</dbReference>
<dbReference type="RefSeq" id="WP_182530673.1">
    <property type="nucleotide sequence ID" value="NZ_JACGXL010000002.1"/>
</dbReference>
<protein>
    <submittedName>
        <fullName evidence="7">AcrR family transcriptional regulator</fullName>
    </submittedName>
</protein>
<gene>
    <name evidence="7" type="ORF">FHW12_001835</name>
</gene>
<keyword evidence="8" id="KW-1185">Reference proteome</keyword>
<feature type="transmembrane region" description="Helical" evidence="5">
    <location>
        <begin position="146"/>
        <end position="165"/>
    </location>
</feature>
<keyword evidence="5" id="KW-0812">Transmembrane</keyword>
<dbReference type="PANTHER" id="PTHR30055">
    <property type="entry name" value="HTH-TYPE TRANSCRIPTIONAL REGULATOR RUTR"/>
    <property type="match status" value="1"/>
</dbReference>
<sequence>MTAAAARRAGATRKDELTATLVECLLERGVADLSLRPLAARAGTSARLLVYHYGSKDGLLGEVLQVIQRQLHDSFLRAVERTPRVTLLRTLWDWALKQRNFAYLRLWYELQVLAARDGGPARHLERGTFERLGLFERALPRSKRRAALATLCCGVFDGLFIAVLAGGDRRRASAAIDAFVELAPQRTR</sequence>
<dbReference type="AlphaFoldDB" id="A0A839F625"/>
<dbReference type="PANTHER" id="PTHR30055:SF234">
    <property type="entry name" value="HTH-TYPE TRANSCRIPTIONAL REGULATOR BETI"/>
    <property type="match status" value="1"/>
</dbReference>
<feature type="domain" description="HTH tetR-type" evidence="6">
    <location>
        <begin position="11"/>
        <end position="71"/>
    </location>
</feature>
<evidence type="ECO:0000256" key="1">
    <source>
        <dbReference type="ARBA" id="ARBA00023015"/>
    </source>
</evidence>
<evidence type="ECO:0000256" key="3">
    <source>
        <dbReference type="ARBA" id="ARBA00023163"/>
    </source>
</evidence>